<dbReference type="RefSeq" id="XP_060056431.1">
    <property type="nucleotide sequence ID" value="XM_060200448.1"/>
</dbReference>
<feature type="region of interest" description="Disordered" evidence="1">
    <location>
        <begin position="434"/>
        <end position="470"/>
    </location>
</feature>
<proteinExistence type="predicted"/>
<evidence type="ECO:0000313" key="2">
    <source>
        <dbReference type="Proteomes" id="UP001652624"/>
    </source>
</evidence>
<accession>A0ABM3Y5T4</accession>
<dbReference type="InterPro" id="IPR037394">
    <property type="entry name" value="TBATA-like"/>
</dbReference>
<gene>
    <name evidence="3 4" type="primary">TBATA</name>
</gene>
<dbReference type="GeneID" id="103114482"/>
<dbReference type="PANTHER" id="PTHR33772:SF3">
    <property type="entry name" value="PROTEIN TBATA"/>
    <property type="match status" value="1"/>
</dbReference>
<evidence type="ECO:0000313" key="4">
    <source>
        <dbReference type="RefSeq" id="XP_060056490.1"/>
    </source>
</evidence>
<feature type="compositionally biased region" description="Basic and acidic residues" evidence="1">
    <location>
        <begin position="241"/>
        <end position="259"/>
    </location>
</feature>
<reference evidence="2 3" key="1">
    <citation type="submission" date="2025-05" db="UniProtKB">
        <authorList>
            <consortium name="RefSeq"/>
        </authorList>
    </citation>
    <scope>NUCLEOTIDE SEQUENCE [LARGE SCALE GENOMIC DNA]</scope>
</reference>
<name>A0ABM3Y5T4_ERIEU</name>
<evidence type="ECO:0000313" key="3">
    <source>
        <dbReference type="RefSeq" id="XP_060056431.1"/>
    </source>
</evidence>
<feature type="compositionally biased region" description="Polar residues" evidence="1">
    <location>
        <begin position="587"/>
        <end position="598"/>
    </location>
</feature>
<feature type="region of interest" description="Disordered" evidence="1">
    <location>
        <begin position="237"/>
        <end position="297"/>
    </location>
</feature>
<feature type="region of interest" description="Disordered" evidence="1">
    <location>
        <begin position="1"/>
        <end position="141"/>
    </location>
</feature>
<dbReference type="Pfam" id="PF15256">
    <property type="entry name" value="SPATIAL"/>
    <property type="match status" value="1"/>
</dbReference>
<feature type="compositionally biased region" description="Low complexity" evidence="1">
    <location>
        <begin position="495"/>
        <end position="509"/>
    </location>
</feature>
<feature type="compositionally biased region" description="Basic and acidic residues" evidence="1">
    <location>
        <begin position="575"/>
        <end position="586"/>
    </location>
</feature>
<protein>
    <submittedName>
        <fullName evidence="3 4">Protein TBATA isoform X1</fullName>
    </submittedName>
</protein>
<feature type="compositionally biased region" description="Polar residues" evidence="1">
    <location>
        <begin position="528"/>
        <end position="537"/>
    </location>
</feature>
<feature type="region of interest" description="Disordered" evidence="1">
    <location>
        <begin position="483"/>
        <end position="598"/>
    </location>
</feature>
<dbReference type="PANTHER" id="PTHR33772">
    <property type="entry name" value="THYMUS, BRAIN AND TESTES-ASSOCIATED"/>
    <property type="match status" value="1"/>
</dbReference>
<keyword evidence="2" id="KW-1185">Reference proteome</keyword>
<dbReference type="RefSeq" id="XP_060056490.1">
    <property type="nucleotide sequence ID" value="XM_060200507.1"/>
</dbReference>
<organism evidence="2 3">
    <name type="scientific">Erinaceus europaeus</name>
    <name type="common">Western European hedgehog</name>
    <dbReference type="NCBI Taxonomy" id="9365"/>
    <lineage>
        <taxon>Eukaryota</taxon>
        <taxon>Metazoa</taxon>
        <taxon>Chordata</taxon>
        <taxon>Craniata</taxon>
        <taxon>Vertebrata</taxon>
        <taxon>Euteleostomi</taxon>
        <taxon>Mammalia</taxon>
        <taxon>Eutheria</taxon>
        <taxon>Laurasiatheria</taxon>
        <taxon>Eulipotyphla</taxon>
        <taxon>Erinaceidae</taxon>
        <taxon>Erinaceinae</taxon>
        <taxon>Erinaceus</taxon>
    </lineage>
</organism>
<evidence type="ECO:0000256" key="1">
    <source>
        <dbReference type="SAM" id="MobiDB-lite"/>
    </source>
</evidence>
<feature type="region of interest" description="Disordered" evidence="1">
    <location>
        <begin position="328"/>
        <end position="362"/>
    </location>
</feature>
<dbReference type="Proteomes" id="UP001652624">
    <property type="component" value="Chromosome 1"/>
</dbReference>
<sequence length="620" mass="68419">MTTEVANQVAEHPLMRPRFLRGQPRTEQETQGTGQQDHQRGPGQNSFLIISRAHLYSRGTPYSQGHRETGKQTASKLGALQDLPQPHPGPSVESQPEKKPVHTPRSQGDSEPRKELVNSGTLNFEPVQEKVKAPKPQSPGTYRFGRLSHHSFFSRHHPHPQRVTHIQDLTGKPVCVVRDIGDQYSLTPSPQDPLWSRCLMKTPTIATPIGDPQSNQEPQLPSEAWKKELKTLASRIAVFTKENEPKDSEKEEPQREEGAKYSAETGRLIPASAQAFGRRHSRQGHRSSSSSSSRNGDIQTILKDQELLDDLTLPGVRFSGSVGRGHRAGLQGLHLPPRVPTSASSRHSYHHQPCVKTPHRSPKIEMDHSFLDWRVEGGTSPEVEETPKAEEAAGSQVDTPFTMDESQAELSAGPAHFSPQPVFWENITFFITSPDPGSSRVGRPTGSLKHSHQELRDSEPGLGTPLSDSSDRLFEIYPVLATLRSPEGEGPGIGTPPDSSGSASSSAPSLYPRRETPEPAPGSPGISRETTAHTLQSIPEEDEDISSTQKRETRVHWKSTSSSDVFQPEHRRKNSKDNGRALKSEDSPTLLTQTSSHTLELSLSPQPKYLFCYSKKSIKL</sequence>